<proteinExistence type="predicted"/>
<dbReference type="InParanoid" id="A0A146GBP9"/>
<feature type="transmembrane region" description="Helical" evidence="1">
    <location>
        <begin position="6"/>
        <end position="25"/>
    </location>
</feature>
<dbReference type="EMBL" id="BDCO01000002">
    <property type="protein sequence ID" value="GAT34643.1"/>
    <property type="molecule type" value="Genomic_DNA"/>
</dbReference>
<dbReference type="Proteomes" id="UP000076023">
    <property type="component" value="Unassembled WGS sequence"/>
</dbReference>
<reference evidence="4" key="1">
    <citation type="journal article" date="2017" name="Genome Announc.">
        <title>Draft Genome Sequence of Terrimicrobium sacchariphilum NM-5T, a Facultative Anaerobic Soil Bacterium of the Class Spartobacteria.</title>
        <authorList>
            <person name="Qiu Y.L."/>
            <person name="Tourlousse D.M."/>
            <person name="Matsuura N."/>
            <person name="Ohashi A."/>
            <person name="Sekiguchi Y."/>
        </authorList>
    </citation>
    <scope>NUCLEOTIDE SEQUENCE [LARGE SCALE GENOMIC DNA]</scope>
    <source>
        <strain evidence="4">NM-5</strain>
    </source>
</reference>
<dbReference type="Pfam" id="PF12158">
    <property type="entry name" value="DUF3592"/>
    <property type="match status" value="1"/>
</dbReference>
<dbReference type="RefSeq" id="WP_075080257.1">
    <property type="nucleotide sequence ID" value="NZ_BDCO01000002.1"/>
</dbReference>
<keyword evidence="4" id="KW-1185">Reference proteome</keyword>
<dbReference type="InterPro" id="IPR021994">
    <property type="entry name" value="DUF3592"/>
</dbReference>
<keyword evidence="1" id="KW-1133">Transmembrane helix</keyword>
<organism evidence="3 4">
    <name type="scientific">Terrimicrobium sacchariphilum</name>
    <dbReference type="NCBI Taxonomy" id="690879"/>
    <lineage>
        <taxon>Bacteria</taxon>
        <taxon>Pseudomonadati</taxon>
        <taxon>Verrucomicrobiota</taxon>
        <taxon>Terrimicrobiia</taxon>
        <taxon>Terrimicrobiales</taxon>
        <taxon>Terrimicrobiaceae</taxon>
        <taxon>Terrimicrobium</taxon>
    </lineage>
</organism>
<dbReference type="STRING" id="690879.TSACC_23075"/>
<feature type="domain" description="DUF3592" evidence="2">
    <location>
        <begin position="40"/>
        <end position="127"/>
    </location>
</feature>
<accession>A0A146GBP9</accession>
<keyword evidence="1" id="KW-0472">Membrane</keyword>
<dbReference type="OrthoDB" id="8587755at2"/>
<keyword evidence="1" id="KW-0812">Transmembrane</keyword>
<protein>
    <recommendedName>
        <fullName evidence="2">DUF3592 domain-containing protein</fullName>
    </recommendedName>
</protein>
<evidence type="ECO:0000313" key="4">
    <source>
        <dbReference type="Proteomes" id="UP000076023"/>
    </source>
</evidence>
<comment type="caution">
    <text evidence="3">The sequence shown here is derived from an EMBL/GenBank/DDBJ whole genome shotgun (WGS) entry which is preliminary data.</text>
</comment>
<evidence type="ECO:0000259" key="2">
    <source>
        <dbReference type="Pfam" id="PF12158"/>
    </source>
</evidence>
<gene>
    <name evidence="3" type="ORF">TSACC_23075</name>
</gene>
<evidence type="ECO:0000256" key="1">
    <source>
        <dbReference type="SAM" id="Phobius"/>
    </source>
</evidence>
<sequence length="158" mass="17707">MELSLLILAIIAAGMLAIFWICYLIEWRGFLMAKRWESASATIVSSRVVGSRTNSGTMTGRVFSPEIIYEFEHERKALRGRKIQFGGLSFAGSLARAKRTCEKFPAGRVLPLYFGPGKPEKCVLLPKDKGGLWTMGILLFALSFVPALFWAFFYMLKA</sequence>
<name>A0A146GBP9_TERSA</name>
<evidence type="ECO:0000313" key="3">
    <source>
        <dbReference type="EMBL" id="GAT34643.1"/>
    </source>
</evidence>
<feature type="transmembrane region" description="Helical" evidence="1">
    <location>
        <begin position="131"/>
        <end position="156"/>
    </location>
</feature>
<dbReference type="AlphaFoldDB" id="A0A146GBP9"/>